<feature type="region of interest" description="Disordered" evidence="1">
    <location>
        <begin position="24"/>
        <end position="95"/>
    </location>
</feature>
<feature type="signal peptide" evidence="2">
    <location>
        <begin position="1"/>
        <end position="18"/>
    </location>
</feature>
<evidence type="ECO:0000313" key="3">
    <source>
        <dbReference type="EnsemblMetazoa" id="PPA09335.1"/>
    </source>
</evidence>
<name>A0A454XKY6_PRIPA</name>
<protein>
    <submittedName>
        <fullName evidence="3">Uncharacterized protein</fullName>
    </submittedName>
</protein>
<gene>
    <name evidence="3" type="primary">WBGene00098889</name>
</gene>
<feature type="compositionally biased region" description="Polar residues" evidence="1">
    <location>
        <begin position="36"/>
        <end position="54"/>
    </location>
</feature>
<proteinExistence type="predicted"/>
<evidence type="ECO:0000313" key="4">
    <source>
        <dbReference type="Proteomes" id="UP000005239"/>
    </source>
</evidence>
<organism evidence="3 4">
    <name type="scientific">Pristionchus pacificus</name>
    <name type="common">Parasitic nematode worm</name>
    <dbReference type="NCBI Taxonomy" id="54126"/>
    <lineage>
        <taxon>Eukaryota</taxon>
        <taxon>Metazoa</taxon>
        <taxon>Ecdysozoa</taxon>
        <taxon>Nematoda</taxon>
        <taxon>Chromadorea</taxon>
        <taxon>Rhabditida</taxon>
        <taxon>Rhabditina</taxon>
        <taxon>Diplogasteromorpha</taxon>
        <taxon>Diplogasteroidea</taxon>
        <taxon>Neodiplogasteridae</taxon>
        <taxon>Pristionchus</taxon>
    </lineage>
</organism>
<feature type="compositionally biased region" description="Basic and acidic residues" evidence="1">
    <location>
        <begin position="72"/>
        <end position="81"/>
    </location>
</feature>
<accession>A0A454XKY6</accession>
<evidence type="ECO:0000256" key="2">
    <source>
        <dbReference type="SAM" id="SignalP"/>
    </source>
</evidence>
<keyword evidence="4" id="KW-1185">Reference proteome</keyword>
<evidence type="ECO:0000256" key="1">
    <source>
        <dbReference type="SAM" id="MobiDB-lite"/>
    </source>
</evidence>
<feature type="chain" id="PRO_5043355082" evidence="2">
    <location>
        <begin position="19"/>
        <end position="95"/>
    </location>
</feature>
<dbReference type="AlphaFoldDB" id="A0A454XKY6"/>
<dbReference type="EnsemblMetazoa" id="PPA09335.1">
    <property type="protein sequence ID" value="PPA09335.1"/>
    <property type="gene ID" value="WBGene00098889"/>
</dbReference>
<dbReference type="Proteomes" id="UP000005239">
    <property type="component" value="Unassembled WGS sequence"/>
</dbReference>
<accession>A0A8R1Y8W8</accession>
<sequence length="95" mass="10610">MISLLLAILSLQFILVLCKKEQKSDDEAAGKHAAPVQSTYRRYTSPRQSIASRSGRNREQDAPSEAVTEYDNADKKTEQREISMNSSGHDLKNNA</sequence>
<keyword evidence="2" id="KW-0732">Signal</keyword>
<reference evidence="4" key="1">
    <citation type="journal article" date="2008" name="Nat. Genet.">
        <title>The Pristionchus pacificus genome provides a unique perspective on nematode lifestyle and parasitism.</title>
        <authorList>
            <person name="Dieterich C."/>
            <person name="Clifton S.W."/>
            <person name="Schuster L.N."/>
            <person name="Chinwalla A."/>
            <person name="Delehaunty K."/>
            <person name="Dinkelacker I."/>
            <person name="Fulton L."/>
            <person name="Fulton R."/>
            <person name="Godfrey J."/>
            <person name="Minx P."/>
            <person name="Mitreva M."/>
            <person name="Roeseler W."/>
            <person name="Tian H."/>
            <person name="Witte H."/>
            <person name="Yang S.P."/>
            <person name="Wilson R.K."/>
            <person name="Sommer R.J."/>
        </authorList>
    </citation>
    <scope>NUCLEOTIDE SEQUENCE [LARGE SCALE GENOMIC DNA]</scope>
    <source>
        <strain evidence="4">PS312</strain>
    </source>
</reference>
<reference evidence="3" key="2">
    <citation type="submission" date="2022-06" db="UniProtKB">
        <authorList>
            <consortium name="EnsemblMetazoa"/>
        </authorList>
    </citation>
    <scope>IDENTIFICATION</scope>
    <source>
        <strain evidence="3">PS312</strain>
    </source>
</reference>